<gene>
    <name evidence="1" type="ORF">C427_0260</name>
</gene>
<dbReference type="HOGENOM" id="CLU_2634874_0_0_6"/>
<dbReference type="EMBL" id="CP003837">
    <property type="protein sequence ID" value="AGH42370.1"/>
    <property type="molecule type" value="Genomic_DNA"/>
</dbReference>
<proteinExistence type="predicted"/>
<dbReference type="Proteomes" id="UP000011864">
    <property type="component" value="Chromosome"/>
</dbReference>
<dbReference type="AlphaFoldDB" id="M4RFQ0"/>
<dbReference type="PATRIC" id="fig|1129794.4.peg.255"/>
<dbReference type="STRING" id="1129794.C427_0260"/>
<protein>
    <submittedName>
        <fullName evidence="1">Uncharacterized protein</fullName>
    </submittedName>
</protein>
<dbReference type="KEGG" id="gps:C427_0260"/>
<keyword evidence="2" id="KW-1185">Reference proteome</keyword>
<reference evidence="1 2" key="1">
    <citation type="journal article" date="2013" name="Genome Announc.">
        <title>Complete Genome Sequence of Glaciecola psychrophila Strain 170T.</title>
        <authorList>
            <person name="Yin J."/>
            <person name="Chen J."/>
            <person name="Liu G."/>
            <person name="Yu Y."/>
            <person name="Song L."/>
            <person name="Wang X."/>
            <person name="Qu X."/>
        </authorList>
    </citation>
    <scope>NUCLEOTIDE SEQUENCE [LARGE SCALE GENOMIC DNA]</scope>
    <source>
        <strain evidence="1 2">170</strain>
    </source>
</reference>
<organism evidence="1 2">
    <name type="scientific">Paraglaciecola psychrophila 170</name>
    <dbReference type="NCBI Taxonomy" id="1129794"/>
    <lineage>
        <taxon>Bacteria</taxon>
        <taxon>Pseudomonadati</taxon>
        <taxon>Pseudomonadota</taxon>
        <taxon>Gammaproteobacteria</taxon>
        <taxon>Alteromonadales</taxon>
        <taxon>Alteromonadaceae</taxon>
        <taxon>Paraglaciecola</taxon>
    </lineage>
</organism>
<sequence length="77" mass="8811">MPFISSPRQDIPKGIAYSLTDYCERVDTTGKIIRADKRSYIEDKNPTLERLSLDSEQGLTLTTEFEQHFTTQQVANT</sequence>
<accession>M4RFQ0</accession>
<name>M4RFQ0_9ALTE</name>
<evidence type="ECO:0000313" key="2">
    <source>
        <dbReference type="Proteomes" id="UP000011864"/>
    </source>
</evidence>
<evidence type="ECO:0000313" key="1">
    <source>
        <dbReference type="EMBL" id="AGH42370.1"/>
    </source>
</evidence>